<evidence type="ECO:0000313" key="7">
    <source>
        <dbReference type="Proteomes" id="UP000494163"/>
    </source>
</evidence>
<name>A0A0M4EX16_DROBS</name>
<protein>
    <submittedName>
        <fullName evidence="6">Obp56d</fullName>
    </submittedName>
</protein>
<proteinExistence type="inferred from homology"/>
<dbReference type="GO" id="GO:0007608">
    <property type="term" value="P:sensory perception of smell"/>
    <property type="evidence" value="ECO:0007669"/>
    <property type="project" value="TreeGrafter"/>
</dbReference>
<organism evidence="6 7">
    <name type="scientific">Drosophila busckii</name>
    <name type="common">Fruit fly</name>
    <dbReference type="NCBI Taxonomy" id="30019"/>
    <lineage>
        <taxon>Eukaryota</taxon>
        <taxon>Metazoa</taxon>
        <taxon>Ecdysozoa</taxon>
        <taxon>Arthropoda</taxon>
        <taxon>Hexapoda</taxon>
        <taxon>Insecta</taxon>
        <taxon>Pterygota</taxon>
        <taxon>Neoptera</taxon>
        <taxon>Endopterygota</taxon>
        <taxon>Diptera</taxon>
        <taxon>Brachycera</taxon>
        <taxon>Muscomorpha</taxon>
        <taxon>Ephydroidea</taxon>
        <taxon>Drosophilidae</taxon>
        <taxon>Drosophila</taxon>
    </lineage>
</organism>
<evidence type="ECO:0000256" key="1">
    <source>
        <dbReference type="ARBA" id="ARBA00004613"/>
    </source>
</evidence>
<dbReference type="PANTHER" id="PTHR11857">
    <property type="entry name" value="ODORANT BINDING PROTEIN-RELATED"/>
    <property type="match status" value="1"/>
</dbReference>
<dbReference type="GO" id="GO:0005549">
    <property type="term" value="F:odorant binding"/>
    <property type="evidence" value="ECO:0007669"/>
    <property type="project" value="InterPro"/>
</dbReference>
<dbReference type="GO" id="GO:0005615">
    <property type="term" value="C:extracellular space"/>
    <property type="evidence" value="ECO:0007669"/>
    <property type="project" value="TreeGrafter"/>
</dbReference>
<dbReference type="OrthoDB" id="6601693at2759"/>
<dbReference type="Pfam" id="PF01395">
    <property type="entry name" value="PBP_GOBP"/>
    <property type="match status" value="1"/>
</dbReference>
<accession>A0A0M4EX16</accession>
<dbReference type="Proteomes" id="UP000494163">
    <property type="component" value="Chromosome 2R"/>
</dbReference>
<dbReference type="AlphaFoldDB" id="A0A0M4EX16"/>
<dbReference type="PANTHER" id="PTHR11857:SF43">
    <property type="entry name" value="GEO07291P1-RELATED"/>
    <property type="match status" value="1"/>
</dbReference>
<evidence type="ECO:0000256" key="4">
    <source>
        <dbReference type="ARBA" id="ARBA00022729"/>
    </source>
</evidence>
<evidence type="ECO:0000256" key="2">
    <source>
        <dbReference type="ARBA" id="ARBA00008098"/>
    </source>
</evidence>
<dbReference type="Gene3D" id="1.10.238.20">
    <property type="entry name" value="Pheromone/general odorant binding protein domain"/>
    <property type="match status" value="1"/>
</dbReference>
<dbReference type="SUPFAM" id="SSF47565">
    <property type="entry name" value="Insect pheromone/odorant-binding proteins"/>
    <property type="match status" value="1"/>
</dbReference>
<keyword evidence="7" id="KW-1185">Reference proteome</keyword>
<sequence>MKFLIVLIACVAFVAAQELTDEQKAKARASAEACMAQEGVSAEQVKDLRAGKFDNVDNKAKCFAHCFLEKSEVIADGQIKPDIVTKKLAPIFGADVVKEAQAKCDALKGADKCDTAFQIYQCYYKNKAYVPMN</sequence>
<comment type="subcellular location">
    <subcellularLocation>
        <location evidence="1">Secreted</location>
    </subcellularLocation>
</comment>
<keyword evidence="4 5" id="KW-0732">Signal</keyword>
<gene>
    <name evidence="6" type="ORF">Dbus_chr2Rg2341</name>
</gene>
<dbReference type="OMA" id="ACAGQEG"/>
<dbReference type="CDD" id="cd23992">
    <property type="entry name" value="PBP_GOBP"/>
    <property type="match status" value="1"/>
</dbReference>
<dbReference type="InterPro" id="IPR036728">
    <property type="entry name" value="PBP_GOBP_sf"/>
</dbReference>
<evidence type="ECO:0000256" key="5">
    <source>
        <dbReference type="SAM" id="SignalP"/>
    </source>
</evidence>
<dbReference type="EMBL" id="CP012524">
    <property type="protein sequence ID" value="ALC42762.1"/>
    <property type="molecule type" value="Genomic_DNA"/>
</dbReference>
<dbReference type="SMART" id="SM00708">
    <property type="entry name" value="PhBP"/>
    <property type="match status" value="1"/>
</dbReference>
<comment type="similarity">
    <text evidence="2">Belongs to the PBP/GOBP family.</text>
</comment>
<dbReference type="InterPro" id="IPR006170">
    <property type="entry name" value="PBP/GOBP"/>
</dbReference>
<keyword evidence="3" id="KW-0964">Secreted</keyword>
<feature type="signal peptide" evidence="5">
    <location>
        <begin position="1"/>
        <end position="16"/>
    </location>
</feature>
<dbReference type="FunFam" id="1.10.238.20:FF:000001">
    <property type="entry name" value="General odorant-binding protein lush"/>
    <property type="match status" value="1"/>
</dbReference>
<dbReference type="SMR" id="A0A0M4EX16"/>
<feature type="chain" id="PRO_5005794112" evidence="5">
    <location>
        <begin position="17"/>
        <end position="133"/>
    </location>
</feature>
<reference evidence="6 7" key="1">
    <citation type="submission" date="2015-08" db="EMBL/GenBank/DDBJ databases">
        <title>Ancestral chromatin configuration constrains chromatin evolution on differentiating sex chromosomes in Drosophila.</title>
        <authorList>
            <person name="Zhou Q."/>
            <person name="Bachtrog D."/>
        </authorList>
    </citation>
    <scope>NUCLEOTIDE SEQUENCE [LARGE SCALE GENOMIC DNA]</scope>
    <source>
        <tissue evidence="6">Whole larvae</tissue>
    </source>
</reference>
<evidence type="ECO:0000256" key="3">
    <source>
        <dbReference type="ARBA" id="ARBA00022525"/>
    </source>
</evidence>
<evidence type="ECO:0000313" key="6">
    <source>
        <dbReference type="EMBL" id="ALC42762.1"/>
    </source>
</evidence>